<dbReference type="Proteomes" id="UP000316621">
    <property type="component" value="Chromosome 5"/>
</dbReference>
<evidence type="ECO:0000256" key="1">
    <source>
        <dbReference type="SAM" id="MobiDB-lite"/>
    </source>
</evidence>
<dbReference type="AlphaFoldDB" id="A0A4Y7JSX9"/>
<sequence>MSKYVTYQSTGHVTSYWKSNLSQQEDSNHVENLHNGGTTKLDSPLKSAKFIRICQSDYEQQSVISGQSNIPSCCAYSCQLVSGHIQSISGPRSEHFLAANDHRDIAPDQNDDGQQTQLKQPLRTISSQQSTQLHRDISISRTFEVNRARYDGNMMVSIDIGMVVNRNSSNHFSSQLVYKRGRFGDTGSNV</sequence>
<organism evidence="2 3">
    <name type="scientific">Papaver somniferum</name>
    <name type="common">Opium poppy</name>
    <dbReference type="NCBI Taxonomy" id="3469"/>
    <lineage>
        <taxon>Eukaryota</taxon>
        <taxon>Viridiplantae</taxon>
        <taxon>Streptophyta</taxon>
        <taxon>Embryophyta</taxon>
        <taxon>Tracheophyta</taxon>
        <taxon>Spermatophyta</taxon>
        <taxon>Magnoliopsida</taxon>
        <taxon>Ranunculales</taxon>
        <taxon>Papaveraceae</taxon>
        <taxon>Papaveroideae</taxon>
        <taxon>Papaver</taxon>
    </lineage>
</organism>
<accession>A0A4Y7JSX9</accession>
<evidence type="ECO:0000313" key="2">
    <source>
        <dbReference type="EMBL" id="RZC63170.1"/>
    </source>
</evidence>
<feature type="region of interest" description="Disordered" evidence="1">
    <location>
        <begin position="104"/>
        <end position="127"/>
    </location>
</feature>
<dbReference type="EMBL" id="CM010719">
    <property type="protein sequence ID" value="RZC63170.1"/>
    <property type="molecule type" value="Genomic_DNA"/>
</dbReference>
<dbReference type="Gramene" id="RZC63170">
    <property type="protein sequence ID" value="RZC63170"/>
    <property type="gene ID" value="C5167_024924"/>
</dbReference>
<protein>
    <submittedName>
        <fullName evidence="2">Uncharacterized protein</fullName>
    </submittedName>
</protein>
<gene>
    <name evidence="2" type="ORF">C5167_024924</name>
</gene>
<reference evidence="2 3" key="1">
    <citation type="journal article" date="2018" name="Science">
        <title>The opium poppy genome and morphinan production.</title>
        <authorList>
            <person name="Guo L."/>
            <person name="Winzer T."/>
            <person name="Yang X."/>
            <person name="Li Y."/>
            <person name="Ning Z."/>
            <person name="He Z."/>
            <person name="Teodor R."/>
            <person name="Lu Y."/>
            <person name="Bowser T.A."/>
            <person name="Graham I.A."/>
            <person name="Ye K."/>
        </authorList>
    </citation>
    <scope>NUCLEOTIDE SEQUENCE [LARGE SCALE GENOMIC DNA]</scope>
    <source>
        <strain evidence="3">cv. HN1</strain>
        <tissue evidence="2">Leaves</tissue>
    </source>
</reference>
<name>A0A4Y7JSX9_PAPSO</name>
<evidence type="ECO:0000313" key="3">
    <source>
        <dbReference type="Proteomes" id="UP000316621"/>
    </source>
</evidence>
<feature type="compositionally biased region" description="Polar residues" evidence="1">
    <location>
        <begin position="112"/>
        <end position="127"/>
    </location>
</feature>
<proteinExistence type="predicted"/>
<keyword evidence="3" id="KW-1185">Reference proteome</keyword>